<organism evidence="2 3">
    <name type="scientific">Pochonia chlamydosporia 170</name>
    <dbReference type="NCBI Taxonomy" id="1380566"/>
    <lineage>
        <taxon>Eukaryota</taxon>
        <taxon>Fungi</taxon>
        <taxon>Dikarya</taxon>
        <taxon>Ascomycota</taxon>
        <taxon>Pezizomycotina</taxon>
        <taxon>Sordariomycetes</taxon>
        <taxon>Hypocreomycetidae</taxon>
        <taxon>Hypocreales</taxon>
        <taxon>Clavicipitaceae</taxon>
        <taxon>Pochonia</taxon>
    </lineage>
</organism>
<evidence type="ECO:0000259" key="1">
    <source>
        <dbReference type="Pfam" id="PF01636"/>
    </source>
</evidence>
<accession>A0A179G940</accession>
<comment type="caution">
    <text evidence="2">The sequence shown here is derived from an EMBL/GenBank/DDBJ whole genome shotgun (WGS) entry which is preliminary data.</text>
</comment>
<dbReference type="KEGG" id="pchm:VFPPC_13172"/>
<dbReference type="Gene3D" id="3.90.1200.10">
    <property type="match status" value="1"/>
</dbReference>
<protein>
    <submittedName>
        <fullName evidence="2">Dihydropyrimidine dehydrogenase</fullName>
    </submittedName>
</protein>
<dbReference type="Proteomes" id="UP000078397">
    <property type="component" value="Unassembled WGS sequence"/>
</dbReference>
<feature type="domain" description="Aminoglycoside phosphotransferase" evidence="1">
    <location>
        <begin position="20"/>
        <end position="242"/>
    </location>
</feature>
<reference evidence="2 3" key="1">
    <citation type="journal article" date="2016" name="PLoS Pathog.">
        <title>Biosynthesis of antibiotic leucinostatins in bio-control fungus Purpureocillium lilacinum and their inhibition on phytophthora revealed by genome mining.</title>
        <authorList>
            <person name="Wang G."/>
            <person name="Liu Z."/>
            <person name="Lin R."/>
            <person name="Li E."/>
            <person name="Mao Z."/>
            <person name="Ling J."/>
            <person name="Yang Y."/>
            <person name="Yin W.B."/>
            <person name="Xie B."/>
        </authorList>
    </citation>
    <scope>NUCLEOTIDE SEQUENCE [LARGE SCALE GENOMIC DNA]</scope>
    <source>
        <strain evidence="2">170</strain>
    </source>
</reference>
<dbReference type="OrthoDB" id="4519212at2759"/>
<dbReference type="EMBL" id="LSBJ02000001">
    <property type="protein sequence ID" value="OAQ74327.1"/>
    <property type="molecule type" value="Genomic_DNA"/>
</dbReference>
<dbReference type="RefSeq" id="XP_018150410.1">
    <property type="nucleotide sequence ID" value="XM_018290949.1"/>
</dbReference>
<dbReference type="AlphaFoldDB" id="A0A179G940"/>
<dbReference type="GeneID" id="28854943"/>
<name>A0A179G940_METCM</name>
<evidence type="ECO:0000313" key="3">
    <source>
        <dbReference type="Proteomes" id="UP000078397"/>
    </source>
</evidence>
<keyword evidence="3" id="KW-1185">Reference proteome</keyword>
<evidence type="ECO:0000313" key="2">
    <source>
        <dbReference type="EMBL" id="OAQ74327.1"/>
    </source>
</evidence>
<dbReference type="Pfam" id="PF01636">
    <property type="entry name" value="APH"/>
    <property type="match status" value="1"/>
</dbReference>
<proteinExistence type="predicted"/>
<gene>
    <name evidence="2" type="ORF">VFPPC_13172</name>
</gene>
<dbReference type="InterPro" id="IPR002575">
    <property type="entry name" value="Aminoglycoside_PTrfase"/>
</dbReference>
<dbReference type="InterPro" id="IPR011009">
    <property type="entry name" value="Kinase-like_dom_sf"/>
</dbReference>
<dbReference type="SUPFAM" id="SSF56112">
    <property type="entry name" value="Protein kinase-like (PK-like)"/>
    <property type="match status" value="1"/>
</dbReference>
<sequence>MDNNRAPAHPFISSAHLTNVVPLAQGIEFHVYKAQSPQYGTVALRIPQHKVFQNVNDPNNDAKELITQELAIYKLLHGTDVPVPRAHQLLEVDDYPAMLSEYIDDDGTEASPAELGRVAALIHTAVVPDDWNVRLVAMEDGDAITALVNRMVRRFDQLVKEEPACKSWIPKREVLHDVAEKLQRFPSCLLHMDLRDVNLRVRKGKVVAVLDWTSCLIGPAAIDFYRIMELGKPGDEFVQAYSTLTSLPQVTAEEETFLRLDAALMISLVFISEAPDEKLRGPSVKRVEELATALHQHSQR</sequence>